<dbReference type="AlphaFoldDB" id="A0A7X9DJZ8"/>
<reference evidence="1 2" key="1">
    <citation type="journal article" date="2020" name="Biotechnol. Biofuels">
        <title>New insights from the biogas microbiome by comprehensive genome-resolved metagenomics of nearly 1600 species originating from multiple anaerobic digesters.</title>
        <authorList>
            <person name="Campanaro S."/>
            <person name="Treu L."/>
            <person name="Rodriguez-R L.M."/>
            <person name="Kovalovszki A."/>
            <person name="Ziels R.M."/>
            <person name="Maus I."/>
            <person name="Zhu X."/>
            <person name="Kougias P.G."/>
            <person name="Basile A."/>
            <person name="Luo G."/>
            <person name="Schluter A."/>
            <person name="Konstantinidis K.T."/>
            <person name="Angelidaki I."/>
        </authorList>
    </citation>
    <scope>NUCLEOTIDE SEQUENCE [LARGE SCALE GENOMIC DNA]</scope>
    <source>
        <strain evidence="1">AS27yjCOA_165</strain>
    </source>
</reference>
<accession>A0A7X9DJZ8</accession>
<protein>
    <submittedName>
        <fullName evidence="1">Uncharacterized protein</fullName>
    </submittedName>
</protein>
<comment type="caution">
    <text evidence="1">The sequence shown here is derived from an EMBL/GenBank/DDBJ whole genome shotgun (WGS) entry which is preliminary data.</text>
</comment>
<dbReference type="Proteomes" id="UP000526033">
    <property type="component" value="Unassembled WGS sequence"/>
</dbReference>
<evidence type="ECO:0000313" key="2">
    <source>
        <dbReference type="Proteomes" id="UP000526033"/>
    </source>
</evidence>
<proteinExistence type="predicted"/>
<organism evidence="1 2">
    <name type="scientific">candidate division WWE3 bacterium</name>
    <dbReference type="NCBI Taxonomy" id="2053526"/>
    <lineage>
        <taxon>Bacteria</taxon>
        <taxon>Katanobacteria</taxon>
    </lineage>
</organism>
<sequence length="125" mass="13646">MAATKIAIMLEKKFILENLEKATCYKCGTSLEGAKLVTITEAPIAVVAHAVCPICKAESMITITPTGSGIVPVQSDLTGQEFKKFVGTNAVSYDDLLDLHAALKKQSIWNLLVQKEKKQVKKLRK</sequence>
<gene>
    <name evidence="1" type="ORF">GYA27_00030</name>
</gene>
<name>A0A7X9DJZ8_UNCKA</name>
<dbReference type="EMBL" id="JAAZNL010000001">
    <property type="protein sequence ID" value="NMB69580.1"/>
    <property type="molecule type" value="Genomic_DNA"/>
</dbReference>
<evidence type="ECO:0000313" key="1">
    <source>
        <dbReference type="EMBL" id="NMB69580.1"/>
    </source>
</evidence>